<dbReference type="EMBL" id="SRJC01000001">
    <property type="protein sequence ID" value="TGB04223.1"/>
    <property type="molecule type" value="Genomic_DNA"/>
</dbReference>
<feature type="region of interest" description="Disordered" evidence="1">
    <location>
        <begin position="1"/>
        <end position="29"/>
    </location>
</feature>
<evidence type="ECO:0000256" key="2">
    <source>
        <dbReference type="SAM" id="Phobius"/>
    </source>
</evidence>
<feature type="compositionally biased region" description="Basic and acidic residues" evidence="1">
    <location>
        <begin position="68"/>
        <end position="79"/>
    </location>
</feature>
<evidence type="ECO:0000259" key="3">
    <source>
        <dbReference type="Pfam" id="PF07423"/>
    </source>
</evidence>
<evidence type="ECO:0000313" key="5">
    <source>
        <dbReference type="Proteomes" id="UP000297982"/>
    </source>
</evidence>
<organism evidence="4 5">
    <name type="scientific">Halobacillus salinus</name>
    <dbReference type="NCBI Taxonomy" id="192814"/>
    <lineage>
        <taxon>Bacteria</taxon>
        <taxon>Bacillati</taxon>
        <taxon>Bacillota</taxon>
        <taxon>Bacilli</taxon>
        <taxon>Bacillales</taxon>
        <taxon>Bacillaceae</taxon>
        <taxon>Halobacillus</taxon>
    </lineage>
</organism>
<keyword evidence="2" id="KW-1133">Transmembrane helix</keyword>
<feature type="compositionally biased region" description="Acidic residues" evidence="1">
    <location>
        <begin position="80"/>
        <end position="114"/>
    </location>
</feature>
<feature type="region of interest" description="Disordered" evidence="1">
    <location>
        <begin position="59"/>
        <end position="136"/>
    </location>
</feature>
<proteinExistence type="predicted"/>
<keyword evidence="5" id="KW-1185">Reference proteome</keyword>
<keyword evidence="2" id="KW-0472">Membrane</keyword>
<dbReference type="InterPro" id="IPR009988">
    <property type="entry name" value="DUF1510"/>
</dbReference>
<protein>
    <submittedName>
        <fullName evidence="4">DUF1510 family protein</fullName>
    </submittedName>
</protein>
<dbReference type="Pfam" id="PF07423">
    <property type="entry name" value="DUF1510"/>
    <property type="match status" value="1"/>
</dbReference>
<comment type="caution">
    <text evidence="4">The sequence shown here is derived from an EMBL/GenBank/DDBJ whole genome shotgun (WGS) entry which is preliminary data.</text>
</comment>
<evidence type="ECO:0000256" key="1">
    <source>
        <dbReference type="SAM" id="MobiDB-lite"/>
    </source>
</evidence>
<feature type="domain" description="DUF1510" evidence="3">
    <location>
        <begin position="141"/>
        <end position="236"/>
    </location>
</feature>
<dbReference type="Proteomes" id="UP000297982">
    <property type="component" value="Unassembled WGS sequence"/>
</dbReference>
<keyword evidence="2" id="KW-0812">Transmembrane</keyword>
<dbReference type="AlphaFoldDB" id="A0A4Z0H1E9"/>
<reference evidence="4 5" key="1">
    <citation type="journal article" date="2003" name="Int. J. Syst. Evol. Microbiol.">
        <title>Halobacillus salinus sp. nov., isolated from a salt lake on the coast of the East Sea in Korea.</title>
        <authorList>
            <person name="Yoon J.H."/>
            <person name="Kang K.H."/>
            <person name="Park Y.H."/>
        </authorList>
    </citation>
    <scope>NUCLEOTIDE SEQUENCE [LARGE SCALE GENOMIC DNA]</scope>
    <source>
        <strain evidence="4 5">HSL-3</strain>
    </source>
</reference>
<gene>
    <name evidence="4" type="ORF">E4663_04250</name>
</gene>
<feature type="transmembrane region" description="Helical" evidence="2">
    <location>
        <begin position="34"/>
        <end position="55"/>
    </location>
</feature>
<evidence type="ECO:0000313" key="4">
    <source>
        <dbReference type="EMBL" id="TGB04223.1"/>
    </source>
</evidence>
<accession>A0A4Z0H1E9</accession>
<sequence length="241" mass="27642">MRYNEHRVQRRRPFMKNQNSRSNRFEKKRKSTKLITLVLSVASVLVISVIAMLIFGGNGENTTAKEAGAQKEIKLKEDENTSSDDESSGTSESTEETESTSDEDKETVTDEEEQEEKKEDKSSEEELTVEEKSDDENVKRIIKKDWEPVETKQEIEGDHRVVYDKGSQDWAEMLQAIRQVTGLTESNMITNYIGNGGSPNKAVATVYNRDNQNEIYRVYLEWLDGTGYQVQKMEELNQLPD</sequence>
<dbReference type="STRING" id="192814.GCA_900166575_01178"/>
<name>A0A4Z0H1E9_9BACI</name>